<evidence type="ECO:0000313" key="1">
    <source>
        <dbReference type="EMBL" id="MBB4744127.1"/>
    </source>
</evidence>
<protein>
    <submittedName>
        <fullName evidence="1">Uncharacterized protein</fullName>
    </submittedName>
</protein>
<comment type="caution">
    <text evidence="1">The sequence shown here is derived from an EMBL/GenBank/DDBJ whole genome shotgun (WGS) entry which is preliminary data.</text>
</comment>
<dbReference type="RefSeq" id="WP_185044333.1">
    <property type="nucleotide sequence ID" value="NZ_BAABFG010000005.1"/>
</dbReference>
<sequence>MLGRHADAEELAQPWAADPDGLDFWEACLIVVRSLQARDRHTDAEAFLAGHDLSLRDMDDVYFD</sequence>
<keyword evidence="2" id="KW-1185">Reference proteome</keyword>
<organism evidence="1 2">
    <name type="scientific">Actinoplanes octamycinicus</name>
    <dbReference type="NCBI Taxonomy" id="135948"/>
    <lineage>
        <taxon>Bacteria</taxon>
        <taxon>Bacillati</taxon>
        <taxon>Actinomycetota</taxon>
        <taxon>Actinomycetes</taxon>
        <taxon>Micromonosporales</taxon>
        <taxon>Micromonosporaceae</taxon>
        <taxon>Actinoplanes</taxon>
    </lineage>
</organism>
<reference evidence="1 2" key="1">
    <citation type="submission" date="2020-08" db="EMBL/GenBank/DDBJ databases">
        <title>Sequencing the genomes of 1000 actinobacteria strains.</title>
        <authorList>
            <person name="Klenk H.-P."/>
        </authorList>
    </citation>
    <scope>NUCLEOTIDE SEQUENCE [LARGE SCALE GENOMIC DNA]</scope>
    <source>
        <strain evidence="1 2">DSM 45809</strain>
    </source>
</reference>
<accession>A0A7W7H5N7</accession>
<dbReference type="AlphaFoldDB" id="A0A7W7H5N7"/>
<dbReference type="Proteomes" id="UP000546162">
    <property type="component" value="Unassembled WGS sequence"/>
</dbReference>
<name>A0A7W7H5N7_9ACTN</name>
<gene>
    <name evidence="1" type="ORF">BJY16_007586</name>
</gene>
<dbReference type="EMBL" id="JACHNB010000001">
    <property type="protein sequence ID" value="MBB4744127.1"/>
    <property type="molecule type" value="Genomic_DNA"/>
</dbReference>
<evidence type="ECO:0000313" key="2">
    <source>
        <dbReference type="Proteomes" id="UP000546162"/>
    </source>
</evidence>
<proteinExistence type="predicted"/>